<reference evidence="2" key="3">
    <citation type="submission" date="2020-12" db="UniProtKB">
        <authorList>
            <consortium name="EnsemblPlants"/>
        </authorList>
    </citation>
    <scope>IDENTIFICATION</scope>
</reference>
<feature type="signal peptide" evidence="1">
    <location>
        <begin position="1"/>
        <end position="15"/>
    </location>
</feature>
<evidence type="ECO:0000313" key="2">
    <source>
        <dbReference type="EnsemblPlants" id="Pp3c13_10V3.2"/>
    </source>
</evidence>
<organism evidence="2 3">
    <name type="scientific">Physcomitrium patens</name>
    <name type="common">Spreading-leaved earth moss</name>
    <name type="synonym">Physcomitrella patens</name>
    <dbReference type="NCBI Taxonomy" id="3218"/>
    <lineage>
        <taxon>Eukaryota</taxon>
        <taxon>Viridiplantae</taxon>
        <taxon>Streptophyta</taxon>
        <taxon>Embryophyta</taxon>
        <taxon>Bryophyta</taxon>
        <taxon>Bryophytina</taxon>
        <taxon>Bryopsida</taxon>
        <taxon>Funariidae</taxon>
        <taxon>Funariales</taxon>
        <taxon>Funariaceae</taxon>
        <taxon>Physcomitrium</taxon>
    </lineage>
</organism>
<name>A0A7I4AKF9_PHYPA</name>
<evidence type="ECO:0000256" key="1">
    <source>
        <dbReference type="SAM" id="SignalP"/>
    </source>
</evidence>
<keyword evidence="3" id="KW-1185">Reference proteome</keyword>
<reference evidence="2 3" key="2">
    <citation type="journal article" date="2018" name="Plant J.">
        <title>The Physcomitrella patens chromosome-scale assembly reveals moss genome structure and evolution.</title>
        <authorList>
            <person name="Lang D."/>
            <person name="Ullrich K.K."/>
            <person name="Murat F."/>
            <person name="Fuchs J."/>
            <person name="Jenkins J."/>
            <person name="Haas F.B."/>
            <person name="Piednoel M."/>
            <person name="Gundlach H."/>
            <person name="Van Bel M."/>
            <person name="Meyberg R."/>
            <person name="Vives C."/>
            <person name="Morata J."/>
            <person name="Symeonidi A."/>
            <person name="Hiss M."/>
            <person name="Muchero W."/>
            <person name="Kamisugi Y."/>
            <person name="Saleh O."/>
            <person name="Blanc G."/>
            <person name="Decker E.L."/>
            <person name="van Gessel N."/>
            <person name="Grimwood J."/>
            <person name="Hayes R.D."/>
            <person name="Graham S.W."/>
            <person name="Gunter L.E."/>
            <person name="McDaniel S.F."/>
            <person name="Hoernstein S.N.W."/>
            <person name="Larsson A."/>
            <person name="Li F.W."/>
            <person name="Perroud P.F."/>
            <person name="Phillips J."/>
            <person name="Ranjan P."/>
            <person name="Rokshar D.S."/>
            <person name="Rothfels C.J."/>
            <person name="Schneider L."/>
            <person name="Shu S."/>
            <person name="Stevenson D.W."/>
            <person name="Thummler F."/>
            <person name="Tillich M."/>
            <person name="Villarreal Aguilar J.C."/>
            <person name="Widiez T."/>
            <person name="Wong G.K."/>
            <person name="Wymore A."/>
            <person name="Zhang Y."/>
            <person name="Zimmer A.D."/>
            <person name="Quatrano R.S."/>
            <person name="Mayer K.F.X."/>
            <person name="Goodstein D."/>
            <person name="Casacuberta J.M."/>
            <person name="Vandepoele K."/>
            <person name="Reski R."/>
            <person name="Cuming A.C."/>
            <person name="Tuskan G.A."/>
            <person name="Maumus F."/>
            <person name="Salse J."/>
            <person name="Schmutz J."/>
            <person name="Rensing S.A."/>
        </authorList>
    </citation>
    <scope>NUCLEOTIDE SEQUENCE [LARGE SCALE GENOMIC DNA]</scope>
    <source>
        <strain evidence="2 3">cv. Gransden 2004</strain>
    </source>
</reference>
<dbReference type="EMBL" id="ABEU02000013">
    <property type="status" value="NOT_ANNOTATED_CDS"/>
    <property type="molecule type" value="Genomic_DNA"/>
</dbReference>
<proteinExistence type="predicted"/>
<accession>A0A7I4AKF9</accession>
<reference evidence="2 3" key="1">
    <citation type="journal article" date="2008" name="Science">
        <title>The Physcomitrella genome reveals evolutionary insights into the conquest of land by plants.</title>
        <authorList>
            <person name="Rensing S."/>
            <person name="Lang D."/>
            <person name="Zimmer A."/>
            <person name="Terry A."/>
            <person name="Salamov A."/>
            <person name="Shapiro H."/>
            <person name="Nishiyama T."/>
            <person name="Perroud P.-F."/>
            <person name="Lindquist E."/>
            <person name="Kamisugi Y."/>
            <person name="Tanahashi T."/>
            <person name="Sakakibara K."/>
            <person name="Fujita T."/>
            <person name="Oishi K."/>
            <person name="Shin-I T."/>
            <person name="Kuroki Y."/>
            <person name="Toyoda A."/>
            <person name="Suzuki Y."/>
            <person name="Hashimoto A."/>
            <person name="Yamaguchi K."/>
            <person name="Sugano A."/>
            <person name="Kohara Y."/>
            <person name="Fujiyama A."/>
            <person name="Anterola A."/>
            <person name="Aoki S."/>
            <person name="Ashton N."/>
            <person name="Barbazuk W.B."/>
            <person name="Barker E."/>
            <person name="Bennetzen J."/>
            <person name="Bezanilla M."/>
            <person name="Blankenship R."/>
            <person name="Cho S.H."/>
            <person name="Dutcher S."/>
            <person name="Estelle M."/>
            <person name="Fawcett J.A."/>
            <person name="Gundlach H."/>
            <person name="Hanada K."/>
            <person name="Heyl A."/>
            <person name="Hicks K.A."/>
            <person name="Hugh J."/>
            <person name="Lohr M."/>
            <person name="Mayer K."/>
            <person name="Melkozernov A."/>
            <person name="Murata T."/>
            <person name="Nelson D."/>
            <person name="Pils B."/>
            <person name="Prigge M."/>
            <person name="Reiss B."/>
            <person name="Renner T."/>
            <person name="Rombauts S."/>
            <person name="Rushton P."/>
            <person name="Sanderfoot A."/>
            <person name="Schween G."/>
            <person name="Shiu S.-H."/>
            <person name="Stueber K."/>
            <person name="Theodoulou F.L."/>
            <person name="Tu H."/>
            <person name="Van de Peer Y."/>
            <person name="Verrier P.J."/>
            <person name="Waters E."/>
            <person name="Wood A."/>
            <person name="Yang L."/>
            <person name="Cove D."/>
            <person name="Cuming A."/>
            <person name="Hasebe M."/>
            <person name="Lucas S."/>
            <person name="Mishler D.B."/>
            <person name="Reski R."/>
            <person name="Grigoriev I."/>
            <person name="Quatrano R.S."/>
            <person name="Boore J.L."/>
        </authorList>
    </citation>
    <scope>NUCLEOTIDE SEQUENCE [LARGE SCALE GENOMIC DNA]</scope>
    <source>
        <strain evidence="2 3">cv. Gransden 2004</strain>
    </source>
</reference>
<protein>
    <submittedName>
        <fullName evidence="2">Uncharacterized protein</fullName>
    </submittedName>
</protein>
<evidence type="ECO:0000313" key="3">
    <source>
        <dbReference type="Proteomes" id="UP000006727"/>
    </source>
</evidence>
<keyword evidence="1" id="KW-0732">Signal</keyword>
<dbReference type="Gramene" id="Pp3c13_10V3.2">
    <property type="protein sequence ID" value="Pp3c13_10V3.2"/>
    <property type="gene ID" value="Pp3c13_10"/>
</dbReference>
<dbReference type="EnsemblPlants" id="Pp3c13_10V3.2">
    <property type="protein sequence ID" value="Pp3c13_10V3.2"/>
    <property type="gene ID" value="Pp3c13_10"/>
</dbReference>
<dbReference type="Proteomes" id="UP000006727">
    <property type="component" value="Chromosome 13"/>
</dbReference>
<sequence>MGWTAPFMCISLVRVHVPGFGCKPDCDWDLARRRRGRLFIMTHGTQAGTKVYL</sequence>
<dbReference type="AlphaFoldDB" id="A0A7I4AKF9"/>
<feature type="chain" id="PRO_5029667676" evidence="1">
    <location>
        <begin position="16"/>
        <end position="53"/>
    </location>
</feature>